<comment type="cofactor">
    <cofactor evidence="11">
        <name>Ca(2+)</name>
        <dbReference type="ChEBI" id="CHEBI:29108"/>
    </cofactor>
    <text evidence="11">Can bind about 5 Ca(2+) ions per subunit.</text>
</comment>
<feature type="binding site" evidence="11">
    <location>
        <position position="199"/>
    </location>
    <ligand>
        <name>Ca(2+)</name>
        <dbReference type="ChEBI" id="CHEBI:29108"/>
        <label>2</label>
    </ligand>
</feature>
<evidence type="ECO:0000313" key="15">
    <source>
        <dbReference type="EMBL" id="KVH92769.1"/>
    </source>
</evidence>
<evidence type="ECO:0000256" key="9">
    <source>
        <dbReference type="PIRSR" id="PIRSR001191-1"/>
    </source>
</evidence>
<protein>
    <submittedName>
        <fullName evidence="15">Metallopeptidase, catalytic domain-containing protein</fullName>
    </submittedName>
</protein>
<dbReference type="InterPro" id="IPR021190">
    <property type="entry name" value="Pept_M10A"/>
</dbReference>
<feature type="binding site" evidence="11">
    <location>
        <position position="164"/>
    </location>
    <ligand>
        <name>Ca(2+)</name>
        <dbReference type="ChEBI" id="CHEBI:29108"/>
        <label>1</label>
    </ligand>
</feature>
<dbReference type="PIRSF" id="PIRSF001191">
    <property type="entry name" value="Peptidase_M10A_matrix"/>
    <property type="match status" value="1"/>
</dbReference>
<feature type="binding site" evidence="11">
    <location>
        <position position="209"/>
    </location>
    <ligand>
        <name>Zn(2+)</name>
        <dbReference type="ChEBI" id="CHEBI:29105"/>
        <label>1</label>
    </ligand>
</feature>
<dbReference type="OMA" id="MACKLIT"/>
<dbReference type="Pfam" id="PF01471">
    <property type="entry name" value="PG_binding_1"/>
    <property type="match status" value="1"/>
</dbReference>
<dbReference type="SUPFAM" id="SSF55486">
    <property type="entry name" value="Metalloproteases ('zincins'), catalytic domain"/>
    <property type="match status" value="1"/>
</dbReference>
<dbReference type="InterPro" id="IPR033739">
    <property type="entry name" value="M10A_MMP"/>
</dbReference>
<dbReference type="GO" id="GO:0004222">
    <property type="term" value="F:metalloendopeptidase activity"/>
    <property type="evidence" value="ECO:0007669"/>
    <property type="project" value="InterPro"/>
</dbReference>
<evidence type="ECO:0000313" key="16">
    <source>
        <dbReference type="Proteomes" id="UP000243975"/>
    </source>
</evidence>
<feature type="active site" evidence="9">
    <location>
        <position position="261"/>
    </location>
</feature>
<evidence type="ECO:0000256" key="7">
    <source>
        <dbReference type="ARBA" id="ARBA00023049"/>
    </source>
</evidence>
<keyword evidence="3 10" id="KW-0479">Metal-binding</keyword>
<dbReference type="SMART" id="SM00235">
    <property type="entry name" value="ZnMc"/>
    <property type="match status" value="1"/>
</dbReference>
<evidence type="ECO:0000256" key="10">
    <source>
        <dbReference type="PIRSR" id="PIRSR001191-2"/>
    </source>
</evidence>
<evidence type="ECO:0000256" key="4">
    <source>
        <dbReference type="ARBA" id="ARBA00022729"/>
    </source>
</evidence>
<feature type="signal peptide" evidence="13">
    <location>
        <begin position="1"/>
        <end position="25"/>
    </location>
</feature>
<feature type="binding site" evidence="11">
    <location>
        <position position="224"/>
    </location>
    <ligand>
        <name>Zn(2+)</name>
        <dbReference type="ChEBI" id="CHEBI:29105"/>
        <label>1</label>
    </ligand>
</feature>
<dbReference type="InterPro" id="IPR036365">
    <property type="entry name" value="PGBD-like_sf"/>
</dbReference>
<feature type="binding site" evidence="11">
    <location>
        <position position="217"/>
    </location>
    <ligand>
        <name>Ca(2+)</name>
        <dbReference type="ChEBI" id="CHEBI:29108"/>
        <label>3</label>
    </ligand>
</feature>
<evidence type="ECO:0000256" key="11">
    <source>
        <dbReference type="PIRSR" id="PIRSR621190-2"/>
    </source>
</evidence>
<dbReference type="PANTHER" id="PTHR10201:SF292">
    <property type="entry name" value="MATRILYSIN"/>
    <property type="match status" value="1"/>
</dbReference>
<feature type="chain" id="PRO_5007159710" evidence="13">
    <location>
        <begin position="26"/>
        <end position="305"/>
    </location>
</feature>
<dbReference type="EMBL" id="LEKV01004805">
    <property type="protein sequence ID" value="KVH92769.1"/>
    <property type="molecule type" value="Genomic_DNA"/>
</dbReference>
<keyword evidence="4 13" id="KW-0732">Signal</keyword>
<keyword evidence="7" id="KW-0482">Metalloprotease</keyword>
<evidence type="ECO:0000256" key="5">
    <source>
        <dbReference type="ARBA" id="ARBA00022801"/>
    </source>
</evidence>
<dbReference type="InterPro" id="IPR021158">
    <property type="entry name" value="Pept_M10A_Zn_BS"/>
</dbReference>
<evidence type="ECO:0000256" key="12">
    <source>
        <dbReference type="PIRSR" id="PIRSR621190-5"/>
    </source>
</evidence>
<keyword evidence="5" id="KW-0378">Hydrolase</keyword>
<keyword evidence="2" id="KW-0645">Protease</keyword>
<feature type="binding site" evidence="11">
    <location>
        <position position="239"/>
    </location>
    <ligand>
        <name>Ca(2+)</name>
        <dbReference type="ChEBI" id="CHEBI:29108"/>
        <label>1</label>
    </ligand>
</feature>
<dbReference type="InterPro" id="IPR024079">
    <property type="entry name" value="MetalloPept_cat_dom_sf"/>
</dbReference>
<evidence type="ECO:0000259" key="14">
    <source>
        <dbReference type="SMART" id="SM00235"/>
    </source>
</evidence>
<dbReference type="PANTHER" id="PTHR10201">
    <property type="entry name" value="MATRIX METALLOPROTEINASE"/>
    <property type="match status" value="1"/>
</dbReference>
<dbReference type="InterPro" id="IPR002477">
    <property type="entry name" value="Peptidoglycan-bd-like"/>
</dbReference>
<dbReference type="InterPro" id="IPR006026">
    <property type="entry name" value="Peptidase_Metallo"/>
</dbReference>
<feature type="short sequence motif" description="Cysteine switch" evidence="12">
    <location>
        <begin position="118"/>
        <end position="138"/>
    </location>
</feature>
<feature type="binding site" evidence="11">
    <location>
        <position position="211"/>
    </location>
    <ligand>
        <name>Zn(2+)</name>
        <dbReference type="ChEBI" id="CHEBI:29105"/>
        <label>1</label>
    </ligand>
</feature>
<dbReference type="SUPFAM" id="SSF47090">
    <property type="entry name" value="PGBD-like"/>
    <property type="match status" value="1"/>
</dbReference>
<dbReference type="Gramene" id="KVH92769">
    <property type="protein sequence ID" value="KVH92769"/>
    <property type="gene ID" value="Ccrd_005189"/>
</dbReference>
<comment type="similarity">
    <text evidence="1">Belongs to the peptidase M10A family. Matrix metalloproteinases (MMPs) subfamily.</text>
</comment>
<feature type="binding site" evidence="11">
    <location>
        <position position="216"/>
    </location>
    <ligand>
        <name>Ca(2+)</name>
        <dbReference type="ChEBI" id="CHEBI:29108"/>
        <label>3</label>
    </ligand>
</feature>
<gene>
    <name evidence="15" type="ORF">Ccrd_005189</name>
</gene>
<evidence type="ECO:0000256" key="8">
    <source>
        <dbReference type="ARBA" id="ARBA00023145"/>
    </source>
</evidence>
<dbReference type="GO" id="GO:0008270">
    <property type="term" value="F:zinc ion binding"/>
    <property type="evidence" value="ECO:0007669"/>
    <property type="project" value="InterPro"/>
</dbReference>
<keyword evidence="8" id="KW-0865">Zymogen</keyword>
<sequence>MAFKVTCLPSLSLLFFLFFFSRTMGNIGNPTKLSSIESIKQLKGCCDKGSKAQGLHQLKLYLARFGYLNYQHTPEHTNAEDDKFDDELEAALKSYQKYYRLNATGTLDEATVSQMIVPRCGVPDKEIHHHGSKSLPTVSFYRFFPNNPRWPPSKTQLTYAFASDYPNNHVPPVVRAFSQWSTAISYFTFSRVNDFRNADLKVSFKRGNHGDGYDFDGAGGVLAHAFAPTDGRVDYDADEKWSDGPGAVPNAMDFETVAVHEIGHLLGLGHSDDPNASMFPTVSFGVQKGLNSDDIQGIKVLYGLN</sequence>
<comment type="cofactor">
    <cofactor evidence="11">
        <name>Zn(2+)</name>
        <dbReference type="ChEBI" id="CHEBI:29105"/>
    </cofactor>
    <text evidence="11">Binds 2 Zn(2+) ions per subunit.</text>
</comment>
<dbReference type="GO" id="GO:0030574">
    <property type="term" value="P:collagen catabolic process"/>
    <property type="evidence" value="ECO:0007669"/>
    <property type="project" value="TreeGrafter"/>
</dbReference>
<accession>A0A118JVA5</accession>
<dbReference type="InterPro" id="IPR001818">
    <property type="entry name" value="Pept_M10_metallopeptidase"/>
</dbReference>
<feature type="binding site" evidence="10">
    <location>
        <position position="270"/>
    </location>
    <ligand>
        <name>Zn(2+)</name>
        <dbReference type="ChEBI" id="CHEBI:29105"/>
        <label>2</label>
        <note>catalytic</note>
    </ligand>
</feature>
<dbReference type="Proteomes" id="UP000243975">
    <property type="component" value="Unassembled WGS sequence"/>
</dbReference>
<feature type="binding site" evidence="10">
    <location>
        <position position="264"/>
    </location>
    <ligand>
        <name>Zn(2+)</name>
        <dbReference type="ChEBI" id="CHEBI:29105"/>
        <label>2</label>
        <note>catalytic</note>
    </ligand>
</feature>
<dbReference type="STRING" id="59895.A0A118JVA5"/>
<feature type="binding site" evidence="11">
    <location>
        <position position="278"/>
    </location>
    <ligand>
        <name>Zn(2+)</name>
        <dbReference type="ChEBI" id="CHEBI:29105"/>
        <label>2</label>
        <note>catalytic</note>
    </ligand>
</feature>
<evidence type="ECO:0000256" key="13">
    <source>
        <dbReference type="SAM" id="SignalP"/>
    </source>
</evidence>
<name>A0A118JVA5_CYNCS</name>
<dbReference type="OrthoDB" id="406838at2759"/>
<evidence type="ECO:0000256" key="2">
    <source>
        <dbReference type="ARBA" id="ARBA00022670"/>
    </source>
</evidence>
<dbReference type="GO" id="GO:0030198">
    <property type="term" value="P:extracellular matrix organization"/>
    <property type="evidence" value="ECO:0007669"/>
    <property type="project" value="TreeGrafter"/>
</dbReference>
<evidence type="ECO:0000256" key="6">
    <source>
        <dbReference type="ARBA" id="ARBA00022833"/>
    </source>
</evidence>
<keyword evidence="6 10" id="KW-0862">Zinc</keyword>
<dbReference type="AlphaFoldDB" id="A0A118JVA5"/>
<feature type="binding site" evidence="11">
    <location>
        <position position="236"/>
    </location>
    <ligand>
        <name>Ca(2+)</name>
        <dbReference type="ChEBI" id="CHEBI:29108"/>
        <label>3</label>
    </ligand>
</feature>
<feature type="binding site" evidence="11">
    <location>
        <position position="239"/>
    </location>
    <ligand>
        <name>Ca(2+)</name>
        <dbReference type="ChEBI" id="CHEBI:29108"/>
        <label>3</label>
    </ligand>
</feature>
<proteinExistence type="inferred from homology"/>
<dbReference type="PRINTS" id="PR00138">
    <property type="entry name" value="MATRIXIN"/>
</dbReference>
<evidence type="ECO:0000256" key="1">
    <source>
        <dbReference type="ARBA" id="ARBA00009614"/>
    </source>
</evidence>
<dbReference type="Gene3D" id="3.40.390.10">
    <property type="entry name" value="Collagenase (Catalytic Domain)"/>
    <property type="match status" value="1"/>
</dbReference>
<feature type="domain" description="Peptidase metallopeptidase" evidence="14">
    <location>
        <begin position="146"/>
        <end position="304"/>
    </location>
</feature>
<dbReference type="Pfam" id="PF00413">
    <property type="entry name" value="Peptidase_M10"/>
    <property type="match status" value="1"/>
</dbReference>
<reference evidence="15 16" key="1">
    <citation type="journal article" date="2016" name="Sci. Rep.">
        <title>The genome sequence of the outbreeding globe artichoke constructed de novo incorporating a phase-aware low-pass sequencing strategy of F1 progeny.</title>
        <authorList>
            <person name="Scaglione D."/>
            <person name="Reyes-Chin-Wo S."/>
            <person name="Acquadro A."/>
            <person name="Froenicke L."/>
            <person name="Portis E."/>
            <person name="Beitel C."/>
            <person name="Tirone M."/>
            <person name="Mauro R."/>
            <person name="Lo Monaco A."/>
            <person name="Mauromicale G."/>
            <person name="Faccioli P."/>
            <person name="Cattivelli L."/>
            <person name="Rieseberg L."/>
            <person name="Michelmore R."/>
            <person name="Lanteri S."/>
        </authorList>
    </citation>
    <scope>NUCLEOTIDE SEQUENCE [LARGE SCALE GENOMIC DNA]</scope>
    <source>
        <strain evidence="15">2C</strain>
    </source>
</reference>
<dbReference type="PROSITE" id="PS00546">
    <property type="entry name" value="CYSTEINE_SWITCH"/>
    <property type="match status" value="1"/>
</dbReference>
<dbReference type="GO" id="GO:0031012">
    <property type="term" value="C:extracellular matrix"/>
    <property type="evidence" value="ECO:0007669"/>
    <property type="project" value="InterPro"/>
</dbReference>
<dbReference type="CDD" id="cd04278">
    <property type="entry name" value="ZnMc_MMP"/>
    <property type="match status" value="1"/>
</dbReference>
<feature type="binding site" evidence="10">
    <location>
        <position position="260"/>
    </location>
    <ligand>
        <name>Zn(2+)</name>
        <dbReference type="ChEBI" id="CHEBI:29105"/>
        <label>2</label>
        <note>catalytic</note>
    </ligand>
</feature>
<keyword evidence="16" id="KW-1185">Reference proteome</keyword>
<comment type="caution">
    <text evidence="15">The sequence shown here is derived from an EMBL/GenBank/DDBJ whole genome shotgun (WGS) entry which is preliminary data.</text>
</comment>
<dbReference type="GO" id="GO:0006508">
    <property type="term" value="P:proteolysis"/>
    <property type="evidence" value="ECO:0007669"/>
    <property type="project" value="UniProtKB-KW"/>
</dbReference>
<keyword evidence="11" id="KW-0106">Calcium</keyword>
<organism evidence="15 16">
    <name type="scientific">Cynara cardunculus var. scolymus</name>
    <name type="common">Globe artichoke</name>
    <name type="synonym">Cynara scolymus</name>
    <dbReference type="NCBI Taxonomy" id="59895"/>
    <lineage>
        <taxon>Eukaryota</taxon>
        <taxon>Viridiplantae</taxon>
        <taxon>Streptophyta</taxon>
        <taxon>Embryophyta</taxon>
        <taxon>Tracheophyta</taxon>
        <taxon>Spermatophyta</taxon>
        <taxon>Magnoliopsida</taxon>
        <taxon>eudicotyledons</taxon>
        <taxon>Gunneridae</taxon>
        <taxon>Pentapetalae</taxon>
        <taxon>asterids</taxon>
        <taxon>campanulids</taxon>
        <taxon>Asterales</taxon>
        <taxon>Asteraceae</taxon>
        <taxon>Carduoideae</taxon>
        <taxon>Cardueae</taxon>
        <taxon>Carduinae</taxon>
        <taxon>Cynara</taxon>
    </lineage>
</organism>
<feature type="binding site" description="in inhibited form" evidence="11">
    <location>
        <position position="120"/>
    </location>
    <ligand>
        <name>Zn(2+)</name>
        <dbReference type="ChEBI" id="CHEBI:29105"/>
        <label>2</label>
        <note>catalytic</note>
    </ligand>
</feature>
<evidence type="ECO:0000256" key="3">
    <source>
        <dbReference type="ARBA" id="ARBA00022723"/>
    </source>
</evidence>